<dbReference type="InterPro" id="IPR029016">
    <property type="entry name" value="GAF-like_dom_sf"/>
</dbReference>
<dbReference type="SUPFAM" id="SSF55781">
    <property type="entry name" value="GAF domain-like"/>
    <property type="match status" value="1"/>
</dbReference>
<dbReference type="InterPro" id="IPR011006">
    <property type="entry name" value="CheY-like_superfamily"/>
</dbReference>
<dbReference type="Pfam" id="PF00072">
    <property type="entry name" value="Response_reg"/>
    <property type="match status" value="5"/>
</dbReference>
<dbReference type="PROSITE" id="PS51755">
    <property type="entry name" value="OMPR_PHOB"/>
    <property type="match status" value="1"/>
</dbReference>
<evidence type="ECO:0000256" key="10">
    <source>
        <dbReference type="ARBA" id="ARBA00022840"/>
    </source>
</evidence>
<evidence type="ECO:0000256" key="16">
    <source>
        <dbReference type="PROSITE-ProRule" id="PRU00110"/>
    </source>
</evidence>
<dbReference type="PANTHER" id="PTHR43547">
    <property type="entry name" value="TWO-COMPONENT HISTIDINE KINASE"/>
    <property type="match status" value="1"/>
</dbReference>
<dbReference type="InterPro" id="IPR013656">
    <property type="entry name" value="PAS_4"/>
</dbReference>
<evidence type="ECO:0000256" key="2">
    <source>
        <dbReference type="ARBA" id="ARBA00004236"/>
    </source>
</evidence>
<dbReference type="Proteomes" id="UP000252107">
    <property type="component" value="Unassembled WGS sequence"/>
</dbReference>
<dbReference type="InterPro" id="IPR013767">
    <property type="entry name" value="PAS_fold"/>
</dbReference>
<dbReference type="InterPro" id="IPR008207">
    <property type="entry name" value="Sig_transdc_His_kin_Hpt_dom"/>
</dbReference>
<evidence type="ECO:0000256" key="12">
    <source>
        <dbReference type="ARBA" id="ARBA00023015"/>
    </source>
</evidence>
<feature type="domain" description="Histidine kinase" evidence="20">
    <location>
        <begin position="1272"/>
        <end position="1489"/>
    </location>
</feature>
<feature type="domain" description="PAC" evidence="23">
    <location>
        <begin position="741"/>
        <end position="793"/>
    </location>
</feature>
<dbReference type="CDD" id="cd00130">
    <property type="entry name" value="PAS"/>
    <property type="match status" value="3"/>
</dbReference>
<dbReference type="SMART" id="SM00448">
    <property type="entry name" value="REC"/>
    <property type="match status" value="5"/>
</dbReference>
<feature type="domain" description="OmpR/PhoB-type" evidence="26">
    <location>
        <begin position="124"/>
        <end position="223"/>
    </location>
</feature>
<feature type="modified residue" description="4-aspartylphosphate" evidence="17">
    <location>
        <position position="1677"/>
    </location>
</feature>
<gene>
    <name evidence="27" type="ORF">A6770_06335</name>
</gene>
<evidence type="ECO:0000256" key="19">
    <source>
        <dbReference type="SAM" id="MobiDB-lite"/>
    </source>
</evidence>
<feature type="domain" description="Response regulatory" evidence="21">
    <location>
        <begin position="1628"/>
        <end position="1744"/>
    </location>
</feature>
<reference evidence="27" key="1">
    <citation type="submission" date="2016-04" db="EMBL/GenBank/DDBJ databases">
        <authorList>
            <person name="Tabuchi Yagui T.R."/>
        </authorList>
    </citation>
    <scope>NUCLEOTIDE SEQUENCE [LARGE SCALE GENOMIC DNA]</scope>
    <source>
        <strain evidence="27">NIES-26</strain>
    </source>
</reference>
<comment type="catalytic activity">
    <reaction evidence="1">
        <text>ATP + protein L-histidine = ADP + protein N-phospho-L-histidine.</text>
        <dbReference type="EC" id="2.7.13.3"/>
    </reaction>
</comment>
<feature type="modified residue" description="4-aspartylphosphate" evidence="17">
    <location>
        <position position="567"/>
    </location>
</feature>
<dbReference type="SMART" id="SM00091">
    <property type="entry name" value="PAS"/>
    <property type="match status" value="3"/>
</dbReference>
<dbReference type="GO" id="GO:0005886">
    <property type="term" value="C:plasma membrane"/>
    <property type="evidence" value="ECO:0007669"/>
    <property type="project" value="UniProtKB-SubCell"/>
</dbReference>
<keyword evidence="11" id="KW-0902">Two-component regulatory system</keyword>
<dbReference type="NCBIfam" id="TIGR00229">
    <property type="entry name" value="sensory_box"/>
    <property type="match status" value="3"/>
</dbReference>
<dbReference type="PROSITE" id="PS50113">
    <property type="entry name" value="PAC"/>
    <property type="match status" value="2"/>
</dbReference>
<evidence type="ECO:0000256" key="13">
    <source>
        <dbReference type="ARBA" id="ARBA00023125"/>
    </source>
</evidence>
<dbReference type="Pfam" id="PF02518">
    <property type="entry name" value="HATPase_c"/>
    <property type="match status" value="1"/>
</dbReference>
<feature type="domain" description="Response regulatory" evidence="21">
    <location>
        <begin position="518"/>
        <end position="634"/>
    </location>
</feature>
<dbReference type="Gene3D" id="3.30.450.20">
    <property type="entry name" value="PAS domain"/>
    <property type="match status" value="3"/>
</dbReference>
<evidence type="ECO:0000313" key="28">
    <source>
        <dbReference type="Proteomes" id="UP000252107"/>
    </source>
</evidence>
<dbReference type="SMART" id="SM00387">
    <property type="entry name" value="HATPase_c"/>
    <property type="match status" value="1"/>
</dbReference>
<keyword evidence="28" id="KW-1185">Reference proteome</keyword>
<dbReference type="Gene3D" id="1.20.120.160">
    <property type="entry name" value="HPT domain"/>
    <property type="match status" value="1"/>
</dbReference>
<dbReference type="SUPFAM" id="SSF47384">
    <property type="entry name" value="Homodimeric domain of signal transducing histidine kinase"/>
    <property type="match status" value="1"/>
</dbReference>
<evidence type="ECO:0000313" key="27">
    <source>
        <dbReference type="EMBL" id="RCJ18189.1"/>
    </source>
</evidence>
<dbReference type="InterPro" id="IPR003661">
    <property type="entry name" value="HisK_dim/P_dom"/>
</dbReference>
<dbReference type="InterPro" id="IPR001610">
    <property type="entry name" value="PAC"/>
</dbReference>
<keyword evidence="13 18" id="KW-0238">DNA-binding</keyword>
<evidence type="ECO:0000259" key="24">
    <source>
        <dbReference type="PROSITE" id="PS50172"/>
    </source>
</evidence>
<evidence type="ECO:0000259" key="26">
    <source>
        <dbReference type="PROSITE" id="PS51755"/>
    </source>
</evidence>
<dbReference type="Gene3D" id="1.10.10.10">
    <property type="entry name" value="Winged helix-like DNA-binding domain superfamily/Winged helix DNA-binding domain"/>
    <property type="match status" value="1"/>
</dbReference>
<dbReference type="InterPro" id="IPR005467">
    <property type="entry name" value="His_kinase_dom"/>
</dbReference>
<comment type="subcellular location">
    <subcellularLocation>
        <location evidence="2">Cell membrane</location>
    </subcellularLocation>
    <subcellularLocation>
        <location evidence="3">Membrane raft</location>
        <topology evidence="3">Multi-pass membrane protein</topology>
    </subcellularLocation>
</comment>
<evidence type="ECO:0000256" key="17">
    <source>
        <dbReference type="PROSITE-ProRule" id="PRU00169"/>
    </source>
</evidence>
<dbReference type="SUPFAM" id="SSF55874">
    <property type="entry name" value="ATPase domain of HSP90 chaperone/DNA topoisomerase II/histidine kinase"/>
    <property type="match status" value="1"/>
</dbReference>
<feature type="domain" description="Response regulatory" evidence="21">
    <location>
        <begin position="2"/>
        <end position="116"/>
    </location>
</feature>
<feature type="region of interest" description="Disordered" evidence="19">
    <location>
        <begin position="225"/>
        <end position="244"/>
    </location>
</feature>
<keyword evidence="14" id="KW-0472">Membrane</keyword>
<evidence type="ECO:0000259" key="21">
    <source>
        <dbReference type="PROSITE" id="PS50110"/>
    </source>
</evidence>
<feature type="region of interest" description="Disordered" evidence="19">
    <location>
        <begin position="645"/>
        <end position="664"/>
    </location>
</feature>
<evidence type="ECO:0000259" key="22">
    <source>
        <dbReference type="PROSITE" id="PS50112"/>
    </source>
</evidence>
<dbReference type="Pfam" id="PF00512">
    <property type="entry name" value="HisKA"/>
    <property type="match status" value="1"/>
</dbReference>
<evidence type="ECO:0000256" key="3">
    <source>
        <dbReference type="ARBA" id="ARBA00004314"/>
    </source>
</evidence>
<feature type="DNA-binding region" description="OmpR/PhoB-type" evidence="18">
    <location>
        <begin position="124"/>
        <end position="223"/>
    </location>
</feature>
<dbReference type="Pfam" id="PF13185">
    <property type="entry name" value="GAF_2"/>
    <property type="match status" value="1"/>
</dbReference>
<dbReference type="GO" id="GO:0006355">
    <property type="term" value="P:regulation of DNA-templated transcription"/>
    <property type="evidence" value="ECO:0007669"/>
    <property type="project" value="InterPro"/>
</dbReference>
<dbReference type="SMART" id="SM00086">
    <property type="entry name" value="PAC"/>
    <property type="match status" value="3"/>
</dbReference>
<feature type="domain" description="PAS" evidence="22">
    <location>
        <begin position="1140"/>
        <end position="1187"/>
    </location>
</feature>
<dbReference type="InterPro" id="IPR036388">
    <property type="entry name" value="WH-like_DNA-bd_sf"/>
</dbReference>
<feature type="compositionally biased region" description="Gly residues" evidence="19">
    <location>
        <begin position="648"/>
        <end position="658"/>
    </location>
</feature>
<dbReference type="InterPro" id="IPR001357">
    <property type="entry name" value="BRCT_dom"/>
</dbReference>
<feature type="domain" description="Response regulatory" evidence="21">
    <location>
        <begin position="393"/>
        <end position="509"/>
    </location>
</feature>
<dbReference type="GO" id="GO:0000155">
    <property type="term" value="F:phosphorelay sensor kinase activity"/>
    <property type="evidence" value="ECO:0007669"/>
    <property type="project" value="InterPro"/>
</dbReference>
<keyword evidence="6 17" id="KW-0597">Phosphoprotein</keyword>
<feature type="modified residue" description="Phosphohistidine" evidence="16">
    <location>
        <position position="324"/>
    </location>
</feature>
<accession>A0A367Q1X9</accession>
<sequence length="1755" mass="195234">MKILVVEDDELNAYALTAVLTNQNYAVEVASDGDAAWELIETYDYDLILLDVMLPKLDGISLCRQIRSSGLQMPILLLTGCDSSHEKAIGLDAGADDYVVKPFEEEELVARVRALLRRGRTTSQPVLEWGNLRLDPSSCEVTYEQDLLSLTPKEYGLLELFLRNSRRVFSCSMILEHLWSYEDTPGEEAVRTHIKGLRHKLKSVGAPSDLIETVYGIGYRLKPQEEEAEGQRGRGAEGQRGASALGGSANLKQLACKNKSQLLTPNSSLSSVSRREQTLTAVAEVWQRFSGRVDEQVKVLEQAAALNQKALNPELRAQAAQEAHTLAGSLGTFGLAEGSKLARKIELLLKSDKTLKPSEIANVQNWVKLLRQEIAAKGQETASPVAIADELPLVLVVDRNAILAEQLTQESVNKGFKVISATNLDTARNLLYREHPHVVLLDPSFSPHQEDSFSLLAELAQRKPPVPVLIFTDQTDFTSRLQLARQGGHTFLQKPMPTAQVREAIAQLLQQAPHAEAKVLAVDDDPQILALLQTLLSPWGLKVITLDDPRQFWETLEAVTPDLLILDVEMPYTKGIELCQVVRNDPRWSELPILFLTVHSNAEIVNQVYSVGADDFVSKPFVGPELVTRIINRLERMKLRQRVAQGKRAGGAGGAGEAGGEKVENSSFSSDWRVIFDAEPECVKIVAADGTLLEMNPAGLTMIEADSAAQVIGKSVYSLIAPEDRETFRTMNEIVCQGSKGTMQFEIVTCRGNRRWMETHAVPLRDKKDGSVVQLAITRDITQSKQAEAELRRLNRTLQTLSNCNKVIVRAKDESNLLENICQIIVEVGGYRLAWVGFAENDTQKSIRPVAQAGYEDGYLQSLNLTWSDTVRGQSPTGIAIRTGQISIVQNILTDPKYEIWRCQANSRGYASAIALPLKDNGIAFGALNIYSTEANTFDADEVKLLEELAADLAYGIVALRNQRDRSLAENALRESEASYKQLIELCPEAIFIQSEGKFIFLNSAAIKLFGATKAEELIDKQVVDFVHPNSQTLVQERIQYLREVQQPVPLLEEEWLRLDGTTIDLEVVAAPLVYQDKLAAQVVARDISERKQTEKALYKANNELELRVAERTAELITVNRKLQSELDERQRTQEALRVSQTRFEGILGIADDAIISIDASQGITLFNQGAEKIFGYSASEILGQSLGVLLPQRFAQVHRQHVVDFGKSPNMARRMGERREIFGRRKDGTEFPAEASISKLNIEQEIFYTVILRDVTERKQIERMKDEFVSVVSHELRTPLTSIHGSLGMLASGLLQPDSEQGKRLLKIATDSTERLVRLINDILDIERIESGKVKMEREICNLAELIDSAVNIMQPLANKAGVTLSISSLSVQLWADPDRIVQTLTNLLSNAIKFSFAGTTVWLAVQQQEHEVLLTVKDTGRGIPSDKLNSIFERFQQVDSSDSRDRDGTGLGLAICQSIVQQHGGCIWVESALSEGSTFFMTLPILAVPQSIESEHSSTPHSPLVLVCDDNQIIRTELQTLLERGGYRVVTVATGKEAIALAAVQHPDVILLDLLMPGMNGWETMAVLKERADTKDIPIVICSVYKPTTTIQPSADFVDWVSKPVQESYLLQSLKQAIAKPSKQVCILIVEDDNDLAELLITLFERHEIETFLAKTGREAIRLSQQVNPDLIILDLILPESDGFAVVDWLQQHNHLCNIPVVIYSAKDLDESERNRLKLGHTEFLTKGRVTTQEFEQRVMELLQRITHQPTEC</sequence>
<evidence type="ECO:0000256" key="11">
    <source>
        <dbReference type="ARBA" id="ARBA00023012"/>
    </source>
</evidence>
<keyword evidence="15" id="KW-0804">Transcription</keyword>
<dbReference type="Gene3D" id="1.10.287.130">
    <property type="match status" value="1"/>
</dbReference>
<dbReference type="PROSITE" id="PS50110">
    <property type="entry name" value="RESPONSE_REGULATORY"/>
    <property type="match status" value="5"/>
</dbReference>
<keyword evidence="8" id="KW-0547">Nucleotide-binding</keyword>
<dbReference type="InterPro" id="IPR036890">
    <property type="entry name" value="HATPase_C_sf"/>
</dbReference>
<feature type="domain" description="PAC" evidence="23">
    <location>
        <begin position="1050"/>
        <end position="1100"/>
    </location>
</feature>
<dbReference type="Pfam" id="PF00989">
    <property type="entry name" value="PAS"/>
    <property type="match status" value="1"/>
</dbReference>
<feature type="modified residue" description="4-aspartylphosphate" evidence="17">
    <location>
        <position position="51"/>
    </location>
</feature>
<feature type="domain" description="Response regulatory" evidence="21">
    <location>
        <begin position="1506"/>
        <end position="1620"/>
    </location>
</feature>
<proteinExistence type="predicted"/>
<dbReference type="PROSITE" id="PS50894">
    <property type="entry name" value="HPT"/>
    <property type="match status" value="1"/>
</dbReference>
<dbReference type="InterPro" id="IPR003018">
    <property type="entry name" value="GAF"/>
</dbReference>
<protein>
    <recommendedName>
        <fullName evidence="4">histidine kinase</fullName>
        <ecNumber evidence="4">2.7.13.3</ecNumber>
    </recommendedName>
</protein>
<dbReference type="Pfam" id="PF00486">
    <property type="entry name" value="Trans_reg_C"/>
    <property type="match status" value="1"/>
</dbReference>
<dbReference type="Gene3D" id="3.30.565.10">
    <property type="entry name" value="Histidine kinase-like ATPase, C-terminal domain"/>
    <property type="match status" value="1"/>
</dbReference>
<dbReference type="PROSITE" id="PS50112">
    <property type="entry name" value="PAS"/>
    <property type="match status" value="2"/>
</dbReference>
<dbReference type="CDD" id="cd16922">
    <property type="entry name" value="HATPase_EvgS-ArcB-TorS-like"/>
    <property type="match status" value="1"/>
</dbReference>
<evidence type="ECO:0000256" key="7">
    <source>
        <dbReference type="ARBA" id="ARBA00022679"/>
    </source>
</evidence>
<keyword evidence="5" id="KW-1003">Cell membrane</keyword>
<dbReference type="PANTHER" id="PTHR43547:SF2">
    <property type="entry name" value="HYBRID SIGNAL TRANSDUCTION HISTIDINE KINASE C"/>
    <property type="match status" value="1"/>
</dbReference>
<evidence type="ECO:0000256" key="6">
    <source>
        <dbReference type="ARBA" id="ARBA00022553"/>
    </source>
</evidence>
<feature type="domain" description="HPt" evidence="25">
    <location>
        <begin position="278"/>
        <end position="384"/>
    </location>
</feature>
<dbReference type="Pfam" id="PF13426">
    <property type="entry name" value="PAS_9"/>
    <property type="match status" value="1"/>
</dbReference>
<keyword evidence="7" id="KW-0808">Transferase</keyword>
<dbReference type="Gene3D" id="3.30.450.40">
    <property type="match status" value="1"/>
</dbReference>
<evidence type="ECO:0000256" key="8">
    <source>
        <dbReference type="ARBA" id="ARBA00022741"/>
    </source>
</evidence>
<evidence type="ECO:0000256" key="1">
    <source>
        <dbReference type="ARBA" id="ARBA00000085"/>
    </source>
</evidence>
<dbReference type="CDD" id="cd00082">
    <property type="entry name" value="HisKA"/>
    <property type="match status" value="1"/>
</dbReference>
<dbReference type="Gene3D" id="3.40.50.2300">
    <property type="match status" value="5"/>
</dbReference>
<keyword evidence="10" id="KW-0067">ATP-binding</keyword>
<evidence type="ECO:0000256" key="4">
    <source>
        <dbReference type="ARBA" id="ARBA00012438"/>
    </source>
</evidence>
<dbReference type="InterPro" id="IPR000700">
    <property type="entry name" value="PAS-assoc_C"/>
</dbReference>
<dbReference type="CDD" id="cd00383">
    <property type="entry name" value="trans_reg_C"/>
    <property type="match status" value="1"/>
</dbReference>
<evidence type="ECO:0000256" key="18">
    <source>
        <dbReference type="PROSITE-ProRule" id="PRU01091"/>
    </source>
</evidence>
<dbReference type="InterPro" id="IPR036641">
    <property type="entry name" value="HPT_dom_sf"/>
</dbReference>
<dbReference type="InterPro" id="IPR004358">
    <property type="entry name" value="Sig_transdc_His_kin-like_C"/>
</dbReference>
<feature type="modified residue" description="4-aspartylphosphate" evidence="17">
    <location>
        <position position="442"/>
    </location>
</feature>
<dbReference type="EC" id="2.7.13.3" evidence="4"/>
<evidence type="ECO:0000259" key="23">
    <source>
        <dbReference type="PROSITE" id="PS50113"/>
    </source>
</evidence>
<dbReference type="Pfam" id="PF01627">
    <property type="entry name" value="Hpt"/>
    <property type="match status" value="1"/>
</dbReference>
<keyword evidence="12" id="KW-0805">Transcription regulation</keyword>
<dbReference type="CDD" id="cd00156">
    <property type="entry name" value="REC"/>
    <property type="match status" value="3"/>
</dbReference>
<dbReference type="GO" id="GO:0003677">
    <property type="term" value="F:DNA binding"/>
    <property type="evidence" value="ECO:0007669"/>
    <property type="project" value="UniProtKB-UniRule"/>
</dbReference>
<dbReference type="GO" id="GO:0005524">
    <property type="term" value="F:ATP binding"/>
    <property type="evidence" value="ECO:0007669"/>
    <property type="project" value="UniProtKB-KW"/>
</dbReference>
<dbReference type="Pfam" id="PF08448">
    <property type="entry name" value="PAS_4"/>
    <property type="match status" value="1"/>
</dbReference>
<feature type="domain" description="PAS" evidence="22">
    <location>
        <begin position="976"/>
        <end position="1046"/>
    </location>
</feature>
<dbReference type="GO" id="GO:0045121">
    <property type="term" value="C:membrane raft"/>
    <property type="evidence" value="ECO:0007669"/>
    <property type="project" value="UniProtKB-SubCell"/>
</dbReference>
<organism evidence="27 28">
    <name type="scientific">Nostoc minutum NIES-26</name>
    <dbReference type="NCBI Taxonomy" id="1844469"/>
    <lineage>
        <taxon>Bacteria</taxon>
        <taxon>Bacillati</taxon>
        <taxon>Cyanobacteriota</taxon>
        <taxon>Cyanophyceae</taxon>
        <taxon>Nostocales</taxon>
        <taxon>Nostocaceae</taxon>
        <taxon>Nostoc</taxon>
    </lineage>
</organism>
<feature type="compositionally biased region" description="Basic and acidic residues" evidence="19">
    <location>
        <begin position="225"/>
        <end position="237"/>
    </location>
</feature>
<dbReference type="EMBL" id="LXQD01000350">
    <property type="protein sequence ID" value="RCJ18189.1"/>
    <property type="molecule type" value="Genomic_DNA"/>
</dbReference>
<feature type="domain" description="BRCT" evidence="24">
    <location>
        <begin position="1007"/>
        <end position="1057"/>
    </location>
</feature>
<dbReference type="SUPFAM" id="SSF47226">
    <property type="entry name" value="Histidine-containing phosphotransfer domain, HPT domain"/>
    <property type="match status" value="1"/>
</dbReference>
<dbReference type="InterPro" id="IPR001867">
    <property type="entry name" value="OmpR/PhoB-type_DNA-bd"/>
</dbReference>
<dbReference type="PROSITE" id="PS50172">
    <property type="entry name" value="BRCT"/>
    <property type="match status" value="1"/>
</dbReference>
<dbReference type="CDD" id="cd17574">
    <property type="entry name" value="REC_OmpR"/>
    <property type="match status" value="1"/>
</dbReference>
<dbReference type="SMART" id="SM00388">
    <property type="entry name" value="HisKA"/>
    <property type="match status" value="1"/>
</dbReference>
<dbReference type="FunFam" id="1.10.287.130:FF:000001">
    <property type="entry name" value="Two-component sensor histidine kinase"/>
    <property type="match status" value="1"/>
</dbReference>
<dbReference type="SMART" id="SM00862">
    <property type="entry name" value="Trans_reg_C"/>
    <property type="match status" value="1"/>
</dbReference>
<dbReference type="Gene3D" id="6.10.250.690">
    <property type="match status" value="1"/>
</dbReference>
<name>A0A367Q1X9_9NOSO</name>
<dbReference type="InterPro" id="IPR000014">
    <property type="entry name" value="PAS"/>
</dbReference>
<feature type="modified residue" description="4-aspartylphosphate" evidence="17">
    <location>
        <position position="1555"/>
    </location>
</feature>
<dbReference type="InterPro" id="IPR001789">
    <property type="entry name" value="Sig_transdc_resp-reg_receiver"/>
</dbReference>
<dbReference type="SUPFAM" id="SSF52172">
    <property type="entry name" value="CheY-like"/>
    <property type="match status" value="5"/>
</dbReference>
<dbReference type="PRINTS" id="PR00344">
    <property type="entry name" value="BCTRLSENSOR"/>
</dbReference>
<dbReference type="FunFam" id="3.30.565.10:FF:000023">
    <property type="entry name" value="PAS domain-containing sensor histidine kinase"/>
    <property type="match status" value="1"/>
</dbReference>
<comment type="caution">
    <text evidence="27">The sequence shown here is derived from an EMBL/GenBank/DDBJ whole genome shotgun (WGS) entry which is preliminary data.</text>
</comment>
<dbReference type="InterPro" id="IPR036097">
    <property type="entry name" value="HisK_dim/P_sf"/>
</dbReference>
<dbReference type="PROSITE" id="PS50109">
    <property type="entry name" value="HIS_KIN"/>
    <property type="match status" value="1"/>
</dbReference>
<evidence type="ECO:0000256" key="15">
    <source>
        <dbReference type="ARBA" id="ARBA00023163"/>
    </source>
</evidence>
<evidence type="ECO:0000259" key="25">
    <source>
        <dbReference type="PROSITE" id="PS50894"/>
    </source>
</evidence>
<dbReference type="InterPro" id="IPR035965">
    <property type="entry name" value="PAS-like_dom_sf"/>
</dbReference>
<keyword evidence="9" id="KW-0418">Kinase</keyword>
<evidence type="ECO:0000259" key="20">
    <source>
        <dbReference type="PROSITE" id="PS50109"/>
    </source>
</evidence>
<dbReference type="SUPFAM" id="SSF55785">
    <property type="entry name" value="PYP-like sensor domain (PAS domain)"/>
    <property type="match status" value="3"/>
</dbReference>
<evidence type="ECO:0000256" key="9">
    <source>
        <dbReference type="ARBA" id="ARBA00022777"/>
    </source>
</evidence>
<dbReference type="InterPro" id="IPR003594">
    <property type="entry name" value="HATPase_dom"/>
</dbReference>
<evidence type="ECO:0000256" key="5">
    <source>
        <dbReference type="ARBA" id="ARBA00022475"/>
    </source>
</evidence>
<evidence type="ECO:0000256" key="14">
    <source>
        <dbReference type="ARBA" id="ARBA00023136"/>
    </source>
</evidence>